<dbReference type="EMBL" id="CP071182">
    <property type="protein sequence ID" value="QSO45687.1"/>
    <property type="molecule type" value="Genomic_DNA"/>
</dbReference>
<accession>A0A9X7VW92</accession>
<keyword evidence="2" id="KW-1185">Reference proteome</keyword>
<dbReference type="Pfam" id="PF14084">
    <property type="entry name" value="DUF4264"/>
    <property type="match status" value="1"/>
</dbReference>
<sequence>MDDKLTVLATHLCTPTDDLYQLVDFLNRNLKDKDVIFGLSKSQDEPNKMLLTLYRA</sequence>
<proteinExistence type="predicted"/>
<organism evidence="1 2">
    <name type="scientific">Alicyclobacillus mengziensis</name>
    <dbReference type="NCBI Taxonomy" id="2931921"/>
    <lineage>
        <taxon>Bacteria</taxon>
        <taxon>Bacillati</taxon>
        <taxon>Bacillota</taxon>
        <taxon>Bacilli</taxon>
        <taxon>Bacillales</taxon>
        <taxon>Alicyclobacillaceae</taxon>
        <taxon>Alicyclobacillus</taxon>
    </lineage>
</organism>
<dbReference type="KEGG" id="afx:JZ786_14120"/>
<evidence type="ECO:0000313" key="2">
    <source>
        <dbReference type="Proteomes" id="UP000663505"/>
    </source>
</evidence>
<reference evidence="1 2" key="1">
    <citation type="submission" date="2021-02" db="EMBL/GenBank/DDBJ databases">
        <title>Alicyclobacillus curvatus sp. nov. and Alicyclobacillus mengziensis sp. nov., two acidophilic bacteria isolated from acid mine drainage.</title>
        <authorList>
            <person name="Huang Y."/>
        </authorList>
    </citation>
    <scope>NUCLEOTIDE SEQUENCE [LARGE SCALE GENOMIC DNA]</scope>
    <source>
        <strain evidence="1 2">S30H14</strain>
    </source>
</reference>
<dbReference type="Proteomes" id="UP000663505">
    <property type="component" value="Chromosome"/>
</dbReference>
<name>A0A9X7VW92_9BACL</name>
<dbReference type="PIRSF" id="PIRSF036698">
    <property type="entry name" value="UCP036698"/>
    <property type="match status" value="1"/>
</dbReference>
<dbReference type="RefSeq" id="WP_206655056.1">
    <property type="nucleotide sequence ID" value="NZ_CP071182.1"/>
</dbReference>
<gene>
    <name evidence="1" type="ORF">JZ786_14120</name>
</gene>
<protein>
    <submittedName>
        <fullName evidence="1">YpmA family protein</fullName>
    </submittedName>
</protein>
<dbReference type="AlphaFoldDB" id="A0A9X7VW92"/>
<dbReference type="InterPro" id="IPR012190">
    <property type="entry name" value="UCP036698"/>
</dbReference>
<evidence type="ECO:0000313" key="1">
    <source>
        <dbReference type="EMBL" id="QSO45687.1"/>
    </source>
</evidence>